<keyword evidence="2" id="KW-1185">Reference proteome</keyword>
<evidence type="ECO:0000313" key="2">
    <source>
        <dbReference type="Proteomes" id="UP000827872"/>
    </source>
</evidence>
<comment type="caution">
    <text evidence="1">The sequence shown here is derived from an EMBL/GenBank/DDBJ whole genome shotgun (WGS) entry which is preliminary data.</text>
</comment>
<proteinExistence type="predicted"/>
<evidence type="ECO:0000313" key="1">
    <source>
        <dbReference type="EMBL" id="KAH8006450.1"/>
    </source>
</evidence>
<name>A0ACB8FNA9_9SAUR</name>
<protein>
    <submittedName>
        <fullName evidence="1">Uncharacterized protein</fullName>
    </submittedName>
</protein>
<accession>A0ACB8FNA9</accession>
<dbReference type="EMBL" id="CM037619">
    <property type="protein sequence ID" value="KAH8006450.1"/>
    <property type="molecule type" value="Genomic_DNA"/>
</dbReference>
<gene>
    <name evidence="1" type="ORF">K3G42_005119</name>
</gene>
<reference evidence="1" key="1">
    <citation type="submission" date="2021-08" db="EMBL/GenBank/DDBJ databases">
        <title>The first chromosome-level gecko genome reveals the dynamic sex chromosomes of Neotropical dwarf geckos (Sphaerodactylidae: Sphaerodactylus).</title>
        <authorList>
            <person name="Pinto B.J."/>
            <person name="Keating S.E."/>
            <person name="Gamble T."/>
        </authorList>
    </citation>
    <scope>NUCLEOTIDE SEQUENCE</scope>
    <source>
        <strain evidence="1">TG3544</strain>
    </source>
</reference>
<organism evidence="1 2">
    <name type="scientific">Sphaerodactylus townsendi</name>
    <dbReference type="NCBI Taxonomy" id="933632"/>
    <lineage>
        <taxon>Eukaryota</taxon>
        <taxon>Metazoa</taxon>
        <taxon>Chordata</taxon>
        <taxon>Craniata</taxon>
        <taxon>Vertebrata</taxon>
        <taxon>Euteleostomi</taxon>
        <taxon>Lepidosauria</taxon>
        <taxon>Squamata</taxon>
        <taxon>Bifurcata</taxon>
        <taxon>Gekkota</taxon>
        <taxon>Sphaerodactylidae</taxon>
        <taxon>Sphaerodactylus</taxon>
    </lineage>
</organism>
<sequence length="92" mass="10119">MLTRKPGGSPQERPLLPGGKAKVRLCERLRLEQARGRTEAERRRSPEELLSGVKENGLIVFQLKETAGEVRHNNTSQSDGGVGIEQAFPDPS</sequence>
<dbReference type="Proteomes" id="UP000827872">
    <property type="component" value="Linkage Group LG06"/>
</dbReference>